<dbReference type="SUPFAM" id="SSF49384">
    <property type="entry name" value="Carbohydrate-binding domain"/>
    <property type="match status" value="1"/>
</dbReference>
<accession>A0A1H0GXU5</accession>
<sequence length="303" mass="31376">MVRKSLSLLLVLLVCGCTVEGQSRPVTAPVQLQVPTLVNDSRGDVAAVVRAVVDGRTIELDSGERVRISLLAAPAGCWAASARAFAEKTLVGKPVRVSAVTPGEVSVRLEDDTDYAALAVREGVLRAQDAAGSLSDAELGAARADRGLWGAPCNGMDVAPTTTTVPQSSQRAEPPTSVATTSAAAPSVLVTTTAPPAPTCSVAYRVEEQWQGGFQSRITIRNTGAAAIGGWTLRWSFADGQSLREMWGATASQRGAAVTATSVDHTRTVPARGEVAVGFIGAFRDRNTAPSSFTLNGTVCATS</sequence>
<dbReference type="EMBL" id="FNIX01000001">
    <property type="protein sequence ID" value="SDO11622.1"/>
    <property type="molecule type" value="Genomic_DNA"/>
</dbReference>
<dbReference type="SMART" id="SM00637">
    <property type="entry name" value="CBD_II"/>
    <property type="match status" value="1"/>
</dbReference>
<dbReference type="STRING" id="641025.SAMN05421507_1011409"/>
<proteinExistence type="predicted"/>
<dbReference type="InterPro" id="IPR012291">
    <property type="entry name" value="CBM2_carb-bd_dom_sf"/>
</dbReference>
<evidence type="ECO:0000313" key="2">
    <source>
        <dbReference type="EMBL" id="SDO11622.1"/>
    </source>
</evidence>
<feature type="domain" description="CBM2" evidence="1">
    <location>
        <begin position="193"/>
        <end position="303"/>
    </location>
</feature>
<gene>
    <name evidence="2" type="ORF">SAMN05421507_1011409</name>
</gene>
<dbReference type="Pfam" id="PF00553">
    <property type="entry name" value="CBM_2"/>
    <property type="match status" value="1"/>
</dbReference>
<dbReference type="PROSITE" id="PS51173">
    <property type="entry name" value="CBM2"/>
    <property type="match status" value="1"/>
</dbReference>
<evidence type="ECO:0000313" key="3">
    <source>
        <dbReference type="Proteomes" id="UP000199691"/>
    </source>
</evidence>
<dbReference type="Gene3D" id="2.60.40.290">
    <property type="match status" value="1"/>
</dbReference>
<reference evidence="3" key="1">
    <citation type="submission" date="2016-10" db="EMBL/GenBank/DDBJ databases">
        <authorList>
            <person name="Varghese N."/>
            <person name="Submissions S."/>
        </authorList>
    </citation>
    <scope>NUCLEOTIDE SEQUENCE [LARGE SCALE GENOMIC DNA]</scope>
    <source>
        <strain evidence="3">CGMCC 4.6609</strain>
    </source>
</reference>
<dbReference type="Gene3D" id="2.40.50.90">
    <property type="match status" value="1"/>
</dbReference>
<dbReference type="RefSeq" id="WP_143022540.1">
    <property type="nucleotide sequence ID" value="NZ_FNIX01000001.1"/>
</dbReference>
<dbReference type="InterPro" id="IPR001919">
    <property type="entry name" value="CBD2"/>
</dbReference>
<organism evidence="2 3">
    <name type="scientific">Lentzea jiangxiensis</name>
    <dbReference type="NCBI Taxonomy" id="641025"/>
    <lineage>
        <taxon>Bacteria</taxon>
        <taxon>Bacillati</taxon>
        <taxon>Actinomycetota</taxon>
        <taxon>Actinomycetes</taxon>
        <taxon>Pseudonocardiales</taxon>
        <taxon>Pseudonocardiaceae</taxon>
        <taxon>Lentzea</taxon>
    </lineage>
</organism>
<dbReference type="PROSITE" id="PS51257">
    <property type="entry name" value="PROKAR_LIPOPROTEIN"/>
    <property type="match status" value="1"/>
</dbReference>
<dbReference type="GO" id="GO:0005975">
    <property type="term" value="P:carbohydrate metabolic process"/>
    <property type="evidence" value="ECO:0007669"/>
    <property type="project" value="InterPro"/>
</dbReference>
<dbReference type="GO" id="GO:0030247">
    <property type="term" value="F:polysaccharide binding"/>
    <property type="evidence" value="ECO:0007669"/>
    <property type="project" value="UniProtKB-UniRule"/>
</dbReference>
<name>A0A1H0GXU5_9PSEU</name>
<dbReference type="AlphaFoldDB" id="A0A1H0GXU5"/>
<dbReference type="Proteomes" id="UP000199691">
    <property type="component" value="Unassembled WGS sequence"/>
</dbReference>
<dbReference type="InterPro" id="IPR008965">
    <property type="entry name" value="CBM2/CBM3_carb-bd_dom_sf"/>
</dbReference>
<protein>
    <submittedName>
        <fullName evidence="2">Cellulose binding domain-containing protein</fullName>
    </submittedName>
</protein>
<evidence type="ECO:0000259" key="1">
    <source>
        <dbReference type="PROSITE" id="PS51173"/>
    </source>
</evidence>
<dbReference type="InterPro" id="IPR035437">
    <property type="entry name" value="SNase_OB-fold_sf"/>
</dbReference>
<keyword evidence="3" id="KW-1185">Reference proteome</keyword>
<dbReference type="OrthoDB" id="3401948at2"/>
<dbReference type="SUPFAM" id="SSF50199">
    <property type="entry name" value="Staphylococcal nuclease"/>
    <property type="match status" value="1"/>
</dbReference>
<dbReference type="GO" id="GO:0004553">
    <property type="term" value="F:hydrolase activity, hydrolyzing O-glycosyl compounds"/>
    <property type="evidence" value="ECO:0007669"/>
    <property type="project" value="InterPro"/>
</dbReference>